<evidence type="ECO:0000313" key="13">
    <source>
        <dbReference type="Proteomes" id="UP000054705"/>
    </source>
</evidence>
<evidence type="ECO:0000256" key="4">
    <source>
        <dbReference type="ARBA" id="ARBA00022741"/>
    </source>
</evidence>
<dbReference type="InterPro" id="IPR044145">
    <property type="entry name" value="IF2_II"/>
</dbReference>
<dbReference type="Pfam" id="PF22042">
    <property type="entry name" value="EF-G_D2"/>
    <property type="match status" value="1"/>
</dbReference>
<name>A0A124FZ12_9FIRM</name>
<feature type="compositionally biased region" description="Basic and acidic residues" evidence="10">
    <location>
        <begin position="100"/>
        <end position="122"/>
    </location>
</feature>
<comment type="similarity">
    <text evidence="1 9">Belongs to the TRAFAC class translation factor GTPase superfamily. Classic translation factor GTPase family. IF-2 subfamily.</text>
</comment>
<dbReference type="NCBIfam" id="TIGR00231">
    <property type="entry name" value="small_GTP"/>
    <property type="match status" value="1"/>
</dbReference>
<dbReference type="PANTHER" id="PTHR43381">
    <property type="entry name" value="TRANSLATION INITIATION FACTOR IF-2-RELATED"/>
    <property type="match status" value="1"/>
</dbReference>
<dbReference type="Gene3D" id="1.10.10.2480">
    <property type="match status" value="1"/>
</dbReference>
<dbReference type="GO" id="GO:0005829">
    <property type="term" value="C:cytosol"/>
    <property type="evidence" value="ECO:0007669"/>
    <property type="project" value="TreeGrafter"/>
</dbReference>
<keyword evidence="3 9" id="KW-0396">Initiation factor</keyword>
<evidence type="ECO:0000313" key="12">
    <source>
        <dbReference type="EMBL" id="KUK82902.1"/>
    </source>
</evidence>
<evidence type="ECO:0000256" key="9">
    <source>
        <dbReference type="RuleBase" id="RU000644"/>
    </source>
</evidence>
<dbReference type="GO" id="GO:0003924">
    <property type="term" value="F:GTPase activity"/>
    <property type="evidence" value="ECO:0007669"/>
    <property type="project" value="InterPro"/>
</dbReference>
<dbReference type="GO" id="GO:0005525">
    <property type="term" value="F:GTP binding"/>
    <property type="evidence" value="ECO:0007669"/>
    <property type="project" value="UniProtKB-KW"/>
</dbReference>
<dbReference type="Pfam" id="PF00009">
    <property type="entry name" value="GTP_EFTU"/>
    <property type="match status" value="1"/>
</dbReference>
<evidence type="ECO:0000256" key="10">
    <source>
        <dbReference type="SAM" id="MobiDB-lite"/>
    </source>
</evidence>
<feature type="non-terminal residue" evidence="12">
    <location>
        <position position="725"/>
    </location>
</feature>
<dbReference type="NCBIfam" id="TIGR00487">
    <property type="entry name" value="IF-2"/>
    <property type="match status" value="1"/>
</dbReference>
<dbReference type="InterPro" id="IPR000178">
    <property type="entry name" value="TF_IF2_bacterial-like"/>
</dbReference>
<dbReference type="CDD" id="cd01887">
    <property type="entry name" value="IF2_eIF5B"/>
    <property type="match status" value="1"/>
</dbReference>
<organism evidence="12 13">
    <name type="scientific">Pelotomaculum thermopropionicum</name>
    <dbReference type="NCBI Taxonomy" id="110500"/>
    <lineage>
        <taxon>Bacteria</taxon>
        <taxon>Bacillati</taxon>
        <taxon>Bacillota</taxon>
        <taxon>Clostridia</taxon>
        <taxon>Eubacteriales</taxon>
        <taxon>Desulfotomaculaceae</taxon>
        <taxon>Pelotomaculum</taxon>
    </lineage>
</organism>
<sequence>MVKRRIHEISKELKIESKEIIRKLNQMGISVKSHMSTLEDDEVKRLLEYLKSEQVAEDSKTVAGSNLAAKADVALPSANSASSEQIIERKSRTTSPESGVTEKFRTAKTERKKERQGKRTDRGPGLVDRVPSRPPDRRFQEKQRFGEKPGKALGHSENYQNARPKKVERAKGREQYEKKQEYPKPESRQAGITQQDRTQHMKVQQPERQVSEQHKSQVQEQRPPKGQAKHTQGRPAQGAGKPQRRAQQEPGTGRSVEHRQGVVKGAESLNGIKPQRTEERGTRSGTSKHFDRTGQHKTSQATGPRMEPANLRPQPRFDEKGRPAGDKNKSFDKPKAKQGQRLSKERTDLRNTATRQDEEKLLLKVDPASRKKGASKFQKHALKQPVDKKPVVLGESITVQEMALKMHRRPAELIKKLMQLGVMATINQDIDNDTAAILAGEYGYEVEIKMPVDMEKVLMQEPEDDPALLQARPCMVTVMGHVDHGKTSLLDAIRETNVTATETGGITQRIGAYQVEHNGRKITFIDTPGHEAFTAMRARGAKVTDIAILVVAADDGVMPQTVEAINHAKEAGVPIIVAINKIDKAGANPARVKQELTEHGLVDEEWGGDTICVNVSALKKEGLNDLLEMILLVAEISELKANPNRTARGTVIESELDKGRGPVATVLVQNGTLNIGDVLIAGPAFGRVRAMIDYKGRRVKKAFPSTPVEVLGFSEVPSAGDVFVV</sequence>
<dbReference type="CDD" id="cd03702">
    <property type="entry name" value="IF2_mtIF2_II"/>
    <property type="match status" value="1"/>
</dbReference>
<evidence type="ECO:0000256" key="3">
    <source>
        <dbReference type="ARBA" id="ARBA00022540"/>
    </source>
</evidence>
<feature type="compositionally biased region" description="Basic and acidic residues" evidence="10">
    <location>
        <begin position="275"/>
        <end position="294"/>
    </location>
</feature>
<dbReference type="PANTHER" id="PTHR43381:SF5">
    <property type="entry name" value="TR-TYPE G DOMAIN-CONTAINING PROTEIN"/>
    <property type="match status" value="1"/>
</dbReference>
<evidence type="ECO:0000256" key="7">
    <source>
        <dbReference type="ARBA" id="ARBA00025162"/>
    </source>
</evidence>
<feature type="domain" description="Tr-type G" evidence="11">
    <location>
        <begin position="471"/>
        <end position="638"/>
    </location>
</feature>
<dbReference type="Proteomes" id="UP000054705">
    <property type="component" value="Unassembled WGS sequence"/>
</dbReference>
<feature type="compositionally biased region" description="Basic and acidic residues" evidence="10">
    <location>
        <begin position="315"/>
        <end position="335"/>
    </location>
</feature>
<dbReference type="Gene3D" id="2.40.30.10">
    <property type="entry name" value="Translation factors"/>
    <property type="match status" value="1"/>
</dbReference>
<dbReference type="GO" id="GO:0003743">
    <property type="term" value="F:translation initiation factor activity"/>
    <property type="evidence" value="ECO:0007669"/>
    <property type="project" value="UniProtKB-UniRule"/>
</dbReference>
<comment type="function">
    <text evidence="7 9">One of the essential components for the initiation of protein synthesis. Protects formylmethionyl-tRNA from spontaneous hydrolysis and promotes its binding to the 30S ribosomal subunits. Also involved in the hydrolysis of GTP during the formation of the 70S ribosomal complex.</text>
</comment>
<dbReference type="InterPro" id="IPR000795">
    <property type="entry name" value="T_Tr_GTP-bd_dom"/>
</dbReference>
<reference evidence="13" key="1">
    <citation type="journal article" date="2015" name="MBio">
        <title>Genome-Resolved Metagenomic Analysis Reveals Roles for Candidate Phyla and Other Microbial Community Members in Biogeochemical Transformations in Oil Reservoirs.</title>
        <authorList>
            <person name="Hu P."/>
            <person name="Tom L."/>
            <person name="Singh A."/>
            <person name="Thomas B.C."/>
            <person name="Baker B.J."/>
            <person name="Piceno Y.M."/>
            <person name="Andersen G.L."/>
            <person name="Banfield J.F."/>
        </authorList>
    </citation>
    <scope>NUCLEOTIDE SEQUENCE [LARGE SCALE GENOMIC DNA]</scope>
</reference>
<dbReference type="Pfam" id="PF04760">
    <property type="entry name" value="IF2_N"/>
    <property type="match status" value="2"/>
</dbReference>
<dbReference type="FunFam" id="3.40.50.300:FF:000019">
    <property type="entry name" value="Translation initiation factor IF-2"/>
    <property type="match status" value="1"/>
</dbReference>
<evidence type="ECO:0000256" key="2">
    <source>
        <dbReference type="ARBA" id="ARBA00020675"/>
    </source>
</evidence>
<gene>
    <name evidence="12" type="ORF">XD97_0316</name>
</gene>
<dbReference type="InterPro" id="IPR027417">
    <property type="entry name" value="P-loop_NTPase"/>
</dbReference>
<dbReference type="SUPFAM" id="SSF52540">
    <property type="entry name" value="P-loop containing nucleoside triphosphate hydrolases"/>
    <property type="match status" value="1"/>
</dbReference>
<keyword evidence="6" id="KW-0342">GTP-binding</keyword>
<protein>
    <recommendedName>
        <fullName evidence="2 8">Translation initiation factor IF-2</fullName>
    </recommendedName>
</protein>
<dbReference type="InterPro" id="IPR053905">
    <property type="entry name" value="EF-G-like_DII"/>
</dbReference>
<proteinExistence type="inferred from homology"/>
<dbReference type="SUPFAM" id="SSF50447">
    <property type="entry name" value="Translation proteins"/>
    <property type="match status" value="1"/>
</dbReference>
<feature type="region of interest" description="Disordered" evidence="10">
    <location>
        <begin position="58"/>
        <end position="359"/>
    </location>
</feature>
<dbReference type="FunFam" id="2.40.30.10:FF:000054">
    <property type="entry name" value="Translation initiation factor IF-2"/>
    <property type="match status" value="1"/>
</dbReference>
<evidence type="ECO:0000256" key="8">
    <source>
        <dbReference type="NCBIfam" id="TIGR00487"/>
    </source>
</evidence>
<feature type="compositionally biased region" description="Basic and acidic residues" evidence="10">
    <location>
        <begin position="342"/>
        <end position="359"/>
    </location>
</feature>
<keyword evidence="4" id="KW-0547">Nucleotide-binding</keyword>
<dbReference type="InterPro" id="IPR009000">
    <property type="entry name" value="Transl_B-barrel_sf"/>
</dbReference>
<dbReference type="InterPro" id="IPR005225">
    <property type="entry name" value="Small_GTP-bd"/>
</dbReference>
<dbReference type="InterPro" id="IPR015760">
    <property type="entry name" value="TIF_IF2"/>
</dbReference>
<evidence type="ECO:0000259" key="11">
    <source>
        <dbReference type="PROSITE" id="PS51722"/>
    </source>
</evidence>
<keyword evidence="5 9" id="KW-0648">Protein biosynthesis</keyword>
<feature type="compositionally biased region" description="Basic and acidic residues" evidence="10">
    <location>
        <begin position="130"/>
        <end position="150"/>
    </location>
</feature>
<accession>A0A124FZ12</accession>
<dbReference type="EMBL" id="LGGS01000059">
    <property type="protein sequence ID" value="KUK82902.1"/>
    <property type="molecule type" value="Genomic_DNA"/>
</dbReference>
<comment type="caution">
    <text evidence="12">The sequence shown here is derived from an EMBL/GenBank/DDBJ whole genome shotgun (WGS) entry which is preliminary data.</text>
</comment>
<dbReference type="PROSITE" id="PS51722">
    <property type="entry name" value="G_TR_2"/>
    <property type="match status" value="1"/>
</dbReference>
<dbReference type="AlphaFoldDB" id="A0A124FZ12"/>
<dbReference type="InterPro" id="IPR006847">
    <property type="entry name" value="IF2_N"/>
</dbReference>
<dbReference type="Gene3D" id="3.40.50.300">
    <property type="entry name" value="P-loop containing nucleotide triphosphate hydrolases"/>
    <property type="match status" value="1"/>
</dbReference>
<evidence type="ECO:0000256" key="5">
    <source>
        <dbReference type="ARBA" id="ARBA00022917"/>
    </source>
</evidence>
<evidence type="ECO:0000256" key="1">
    <source>
        <dbReference type="ARBA" id="ARBA00007733"/>
    </source>
</evidence>
<feature type="compositionally biased region" description="Basic and acidic residues" evidence="10">
    <location>
        <begin position="165"/>
        <end position="187"/>
    </location>
</feature>
<evidence type="ECO:0000256" key="6">
    <source>
        <dbReference type="ARBA" id="ARBA00023134"/>
    </source>
</evidence>